<reference evidence="3 4" key="1">
    <citation type="submission" date="2014-03" db="EMBL/GenBank/DDBJ databases">
        <title>Genome of Paenirhodobacter enshiensis DW2-9.</title>
        <authorList>
            <person name="Wang D."/>
            <person name="Wang G."/>
        </authorList>
    </citation>
    <scope>NUCLEOTIDE SEQUENCE [LARGE SCALE GENOMIC DNA]</scope>
    <source>
        <strain evidence="3 4">DW2-9</strain>
    </source>
</reference>
<dbReference type="PANTHER" id="PTHR36933:SF1">
    <property type="entry name" value="SLL0788 PROTEIN"/>
    <property type="match status" value="1"/>
</dbReference>
<keyword evidence="4" id="KW-1185">Reference proteome</keyword>
<feature type="domain" description="DUF305" evidence="2">
    <location>
        <begin position="39"/>
        <end position="127"/>
    </location>
</feature>
<feature type="signal peptide" evidence="1">
    <location>
        <begin position="1"/>
        <end position="26"/>
    </location>
</feature>
<dbReference type="Gene3D" id="1.20.1260.10">
    <property type="match status" value="1"/>
</dbReference>
<dbReference type="eggNOG" id="COG3544">
    <property type="taxonomic scope" value="Bacteria"/>
</dbReference>
<dbReference type="PROSITE" id="PS51257">
    <property type="entry name" value="PROKAR_LIPOPROTEIN"/>
    <property type="match status" value="1"/>
</dbReference>
<keyword evidence="1" id="KW-0732">Signal</keyword>
<feature type="chain" id="PRO_5001817288" description="DUF305 domain-containing protein" evidence="1">
    <location>
        <begin position="27"/>
        <end position="133"/>
    </location>
</feature>
<evidence type="ECO:0000313" key="4">
    <source>
        <dbReference type="Proteomes" id="UP000028824"/>
    </source>
</evidence>
<organism evidence="3 4">
    <name type="scientific">Paenirhodobacter enshiensis</name>
    <dbReference type="NCBI Taxonomy" id="1105367"/>
    <lineage>
        <taxon>Bacteria</taxon>
        <taxon>Pseudomonadati</taxon>
        <taxon>Pseudomonadota</taxon>
        <taxon>Alphaproteobacteria</taxon>
        <taxon>Rhodobacterales</taxon>
        <taxon>Rhodobacter group</taxon>
        <taxon>Paenirhodobacter</taxon>
    </lineage>
</organism>
<dbReference type="Pfam" id="PF03713">
    <property type="entry name" value="DUF305"/>
    <property type="match status" value="1"/>
</dbReference>
<dbReference type="InterPro" id="IPR005183">
    <property type="entry name" value="DUF305_CopM-like"/>
</dbReference>
<dbReference type="OrthoDB" id="517560at2"/>
<dbReference type="Proteomes" id="UP000028824">
    <property type="component" value="Unassembled WGS sequence"/>
</dbReference>
<accession>A0A086Y457</accession>
<dbReference type="RefSeq" id="WP_036635634.1">
    <property type="nucleotide sequence ID" value="NZ_CAXYYU010000003.1"/>
</dbReference>
<proteinExistence type="predicted"/>
<name>A0A086Y457_9RHOB</name>
<evidence type="ECO:0000256" key="1">
    <source>
        <dbReference type="SAM" id="SignalP"/>
    </source>
</evidence>
<dbReference type="PANTHER" id="PTHR36933">
    <property type="entry name" value="SLL0788 PROTEIN"/>
    <property type="match status" value="1"/>
</dbReference>
<comment type="caution">
    <text evidence="3">The sequence shown here is derived from an EMBL/GenBank/DDBJ whole genome shotgun (WGS) entry which is preliminary data.</text>
</comment>
<dbReference type="InterPro" id="IPR012347">
    <property type="entry name" value="Ferritin-like"/>
</dbReference>
<protein>
    <recommendedName>
        <fullName evidence="2">DUF305 domain-containing protein</fullName>
    </recommendedName>
</protein>
<evidence type="ECO:0000313" key="3">
    <source>
        <dbReference type="EMBL" id="KFI29057.1"/>
    </source>
</evidence>
<dbReference type="EMBL" id="JFZB01000005">
    <property type="protein sequence ID" value="KFI29057.1"/>
    <property type="molecule type" value="Genomic_DNA"/>
</dbReference>
<evidence type="ECO:0000259" key="2">
    <source>
        <dbReference type="Pfam" id="PF03713"/>
    </source>
</evidence>
<dbReference type="AlphaFoldDB" id="A0A086Y457"/>
<gene>
    <name evidence="3" type="ORF">CG50_12780</name>
</gene>
<dbReference type="STRING" id="1105367.CG50_12780"/>
<sequence length="133" mass="14294">MTHIDRTRRIALLTPLAVAVACAARAGGSSPQPDANVRMADASATADAAPSTSAIAHDLQRTRDALAIDFTGDADIDFVRAMIPMQQGAIAMARVARDYGDDPDVRKLAETIIAQRQTELDWLEGWLKDHDAP</sequence>